<dbReference type="InterPro" id="IPR044946">
    <property type="entry name" value="Restrct_endonuc_typeI_TRD_sf"/>
</dbReference>
<comment type="similarity">
    <text evidence="1">Belongs to the type-I restriction system S methylase family.</text>
</comment>
<feature type="domain" description="Type I restriction modification DNA specificity" evidence="5">
    <location>
        <begin position="29"/>
        <end position="173"/>
    </location>
</feature>
<evidence type="ECO:0000259" key="5">
    <source>
        <dbReference type="Pfam" id="PF01420"/>
    </source>
</evidence>
<dbReference type="CDD" id="cd17526">
    <property type="entry name" value="RMtype1_S_Cje2232P-TRD2-CR2_like"/>
    <property type="match status" value="1"/>
</dbReference>
<name>A0ABX8DPZ1_9PSED</name>
<evidence type="ECO:0000256" key="2">
    <source>
        <dbReference type="ARBA" id="ARBA00022747"/>
    </source>
</evidence>
<feature type="region of interest" description="Disordered" evidence="4">
    <location>
        <begin position="21"/>
        <end position="40"/>
    </location>
</feature>
<dbReference type="Gene3D" id="3.90.220.20">
    <property type="entry name" value="DNA methylase specificity domains"/>
    <property type="match status" value="2"/>
</dbReference>
<proteinExistence type="inferred from homology"/>
<dbReference type="InterPro" id="IPR000055">
    <property type="entry name" value="Restrct_endonuc_typeI_TRD"/>
</dbReference>
<evidence type="ECO:0000313" key="7">
    <source>
        <dbReference type="Proteomes" id="UP000678154"/>
    </source>
</evidence>
<keyword evidence="6" id="KW-0255">Endonuclease</keyword>
<keyword evidence="2" id="KW-0680">Restriction system</keyword>
<protein>
    <submittedName>
        <fullName evidence="6">Restriction endonuclease subunit S</fullName>
        <ecNumber evidence="6">3.1.21.-</ecNumber>
    </submittedName>
</protein>
<dbReference type="PANTHER" id="PTHR30408">
    <property type="entry name" value="TYPE-1 RESTRICTION ENZYME ECOKI SPECIFICITY PROTEIN"/>
    <property type="match status" value="1"/>
</dbReference>
<dbReference type="GO" id="GO:0016787">
    <property type="term" value="F:hydrolase activity"/>
    <property type="evidence" value="ECO:0007669"/>
    <property type="project" value="UniProtKB-KW"/>
</dbReference>
<dbReference type="SUPFAM" id="SSF116734">
    <property type="entry name" value="DNA methylase specificity domain"/>
    <property type="match status" value="2"/>
</dbReference>
<dbReference type="PANTHER" id="PTHR30408:SF12">
    <property type="entry name" value="TYPE I RESTRICTION ENZYME MJAVIII SPECIFICITY SUBUNIT"/>
    <property type="match status" value="1"/>
</dbReference>
<dbReference type="CDD" id="cd17524">
    <property type="entry name" value="RMtype1_S_EcoUTORF5051P-TRD2-CR2_like"/>
    <property type="match status" value="1"/>
</dbReference>
<sequence length="648" mass="73047">MNLPETWVQVTVRALVEDIQPGFAQKPGEEDDGTTPQIRTHNVTPDGKISMEGIKHITASEKELARYSLAVGDVVFNNTNSEEWVGKTAVFDQAGEYVFSNHMTRLRARRELVIPEYLAGYLQLLWSMGYTKTRAKRWVSQSGVESDTLASFKIPLPTLPEQQRIVDVLRQAEVVAKAKQSISKQIDHLVRTAYWEHFGAWYTAEGMIDPVRISDWVADSQYGVSEAMEGHGTHAVLRMNSITTSGWLDLSDLKYASLSKKDIGSTELQDGDLLFNRTNSKELVGKCAIWRPVPGAFSFASYLVRLRLKPEMLPEYLWATLNSAYGKYRLFNSAKQAVSMANVSPTDLGRLTVPLPPRPLQEKFAAFVRAVEELRTQMFSKLTAFTQLQEVVSQQALIGDMTAQWREDHADEVAEAAYTRDALLSELGTNIINSRAKAVFAVSDQADATVRPARDWLLSELSEFQRQVLAAFTEYCQKSGQPLLVEDPDEFSRFCDDDVVTDCLQSFGETIGNRIRRSLSQLSAQGLIAKVTLPKQDPESGERDYLKAFRPLRPEEFTRMNDVQALRKVLSAGVDQLRYFFEVQLDYETSERTGAREMFQVTSLEDDDGKDFIHLIDHGQHYASLDDLRADIARSLKVDAEQVELEAL</sequence>
<evidence type="ECO:0000256" key="4">
    <source>
        <dbReference type="SAM" id="MobiDB-lite"/>
    </source>
</evidence>
<keyword evidence="6" id="KW-0378">Hydrolase</keyword>
<gene>
    <name evidence="6" type="ORF">KH389_23785</name>
</gene>
<keyword evidence="7" id="KW-1185">Reference proteome</keyword>
<reference evidence="6 7" key="1">
    <citation type="journal article" date="2016" name="J. Hazard. Mater.">
        <title>A newly isolated Pseudomonas putida S-1 strain for batch-mode-propanethiol degradation and continuous treatment of propanethiol-containing waste gas.</title>
        <authorList>
            <person name="Chen D.Z."/>
            <person name="Sun Y.M."/>
            <person name="Han L.M."/>
            <person name="Chen J."/>
            <person name="Ye J.X."/>
            <person name="Chen J.M."/>
        </authorList>
    </citation>
    <scope>NUCLEOTIDE SEQUENCE [LARGE SCALE GENOMIC DNA]</scope>
    <source>
        <strain evidence="6 7">S-1</strain>
    </source>
</reference>
<dbReference type="EC" id="3.1.21.-" evidence="6"/>
<dbReference type="GO" id="GO:0004519">
    <property type="term" value="F:endonuclease activity"/>
    <property type="evidence" value="ECO:0007669"/>
    <property type="project" value="UniProtKB-KW"/>
</dbReference>
<keyword evidence="6" id="KW-0540">Nuclease</keyword>
<organism evidence="6 7">
    <name type="scientific">Pseudomonas qingdaonensis</name>
    <dbReference type="NCBI Taxonomy" id="2056231"/>
    <lineage>
        <taxon>Bacteria</taxon>
        <taxon>Pseudomonadati</taxon>
        <taxon>Pseudomonadota</taxon>
        <taxon>Gammaproteobacteria</taxon>
        <taxon>Pseudomonadales</taxon>
        <taxon>Pseudomonadaceae</taxon>
        <taxon>Pseudomonas</taxon>
    </lineage>
</organism>
<dbReference type="RefSeq" id="WP_213606377.1">
    <property type="nucleotide sequence ID" value="NZ_CP074676.1"/>
</dbReference>
<dbReference type="Proteomes" id="UP000678154">
    <property type="component" value="Chromosome"/>
</dbReference>
<evidence type="ECO:0000256" key="3">
    <source>
        <dbReference type="ARBA" id="ARBA00023125"/>
    </source>
</evidence>
<evidence type="ECO:0000313" key="6">
    <source>
        <dbReference type="EMBL" id="QVL18367.1"/>
    </source>
</evidence>
<dbReference type="InterPro" id="IPR052021">
    <property type="entry name" value="Type-I_RS_S_subunit"/>
</dbReference>
<dbReference type="EMBL" id="CP074676">
    <property type="protein sequence ID" value="QVL18367.1"/>
    <property type="molecule type" value="Genomic_DNA"/>
</dbReference>
<dbReference type="Pfam" id="PF01420">
    <property type="entry name" value="Methylase_S"/>
    <property type="match status" value="1"/>
</dbReference>
<evidence type="ECO:0000256" key="1">
    <source>
        <dbReference type="ARBA" id="ARBA00010923"/>
    </source>
</evidence>
<dbReference type="GeneID" id="87483315"/>
<keyword evidence="3" id="KW-0238">DNA-binding</keyword>
<accession>A0ABX8DPZ1</accession>